<evidence type="ECO:0000313" key="6">
    <source>
        <dbReference type="Proteomes" id="UP000194236"/>
    </source>
</evidence>
<keyword evidence="1" id="KW-0597">Phosphoprotein</keyword>
<feature type="domain" description="SUZ" evidence="4">
    <location>
        <begin position="85"/>
        <end position="180"/>
    </location>
</feature>
<feature type="region of interest" description="Disordered" evidence="2">
    <location>
        <begin position="177"/>
        <end position="233"/>
    </location>
</feature>
<evidence type="ECO:0000256" key="1">
    <source>
        <dbReference type="ARBA" id="ARBA00022553"/>
    </source>
</evidence>
<comment type="caution">
    <text evidence="5">The sequence shown here is derived from an EMBL/GenBank/DDBJ whole genome shotgun (WGS) entry which is preliminary data.</text>
</comment>
<evidence type="ECO:0000259" key="3">
    <source>
        <dbReference type="PROSITE" id="PS51061"/>
    </source>
</evidence>
<dbReference type="Pfam" id="PF01424">
    <property type="entry name" value="R3H"/>
    <property type="match status" value="1"/>
</dbReference>
<dbReference type="GO" id="GO:0003676">
    <property type="term" value="F:nucleic acid binding"/>
    <property type="evidence" value="ECO:0007669"/>
    <property type="project" value="UniProtKB-UniRule"/>
</dbReference>
<dbReference type="InterPro" id="IPR036867">
    <property type="entry name" value="R3H_dom_sf"/>
</dbReference>
<dbReference type="AlphaFoldDB" id="A0A1Y3BCT8"/>
<dbReference type="InterPro" id="IPR001374">
    <property type="entry name" value="R3H_dom"/>
</dbReference>
<gene>
    <name evidence="5" type="ORF">BLA29_005195</name>
</gene>
<dbReference type="InterPro" id="IPR024771">
    <property type="entry name" value="SUZ"/>
</dbReference>
<dbReference type="SMART" id="SM00393">
    <property type="entry name" value="R3H"/>
    <property type="match status" value="1"/>
</dbReference>
<feature type="compositionally biased region" description="Polar residues" evidence="2">
    <location>
        <begin position="200"/>
        <end position="221"/>
    </location>
</feature>
<feature type="domain" description="R3H" evidence="3">
    <location>
        <begin position="21"/>
        <end position="84"/>
    </location>
</feature>
<feature type="compositionally biased region" description="Low complexity" evidence="2">
    <location>
        <begin position="186"/>
        <end position="199"/>
    </location>
</feature>
<evidence type="ECO:0000259" key="4">
    <source>
        <dbReference type="PROSITE" id="PS51673"/>
    </source>
</evidence>
<dbReference type="PANTHER" id="PTHR15672">
    <property type="entry name" value="CAMP-REGULATED PHOSPHOPROTEIN 21 RELATED R3H DOMAIN CONTAINING PROTEIN"/>
    <property type="match status" value="1"/>
</dbReference>
<evidence type="ECO:0000313" key="5">
    <source>
        <dbReference type="EMBL" id="OTF77673.1"/>
    </source>
</evidence>
<dbReference type="CDD" id="cd02642">
    <property type="entry name" value="R3H_encore_like"/>
    <property type="match status" value="1"/>
</dbReference>
<dbReference type="PANTHER" id="PTHR15672:SF8">
    <property type="entry name" value="PROTEIN ENCORE"/>
    <property type="match status" value="1"/>
</dbReference>
<protein>
    <submittedName>
        <fullName evidence="5">R3H domain-containing protein 2-like protein</fullName>
    </submittedName>
</protein>
<name>A0A1Y3BCT8_EURMA</name>
<dbReference type="OrthoDB" id="278430at2759"/>
<sequence length="233" mass="26356">MTAAEAKTFLTETLKKSLKDRQFLYKIEQDLAQFLKDSTRDTLKIQQASSYNRMLIHKTADYYQLEHSVDQAHSSVILSKNSNTRQPDESFKEMINKDQQDETNGQKKSILKRDSTSLDDSPGSSFDKDKSPDNSLLLNGSSVVAGVVTGSLSDSSRSRSLEEREENYEKVRARIFSQHDTQVDDSSSLQSSNSKLQLQTGNEENVDNNSKLMQSPQQPVDSSKFVCWPKFEP</sequence>
<feature type="region of interest" description="Disordered" evidence="2">
    <location>
        <begin position="95"/>
        <end position="138"/>
    </location>
</feature>
<dbReference type="Pfam" id="PF12752">
    <property type="entry name" value="SUZ"/>
    <property type="match status" value="1"/>
</dbReference>
<dbReference type="Proteomes" id="UP000194236">
    <property type="component" value="Unassembled WGS sequence"/>
</dbReference>
<accession>A0A1Y3BCT8</accession>
<evidence type="ECO:0000256" key="2">
    <source>
        <dbReference type="SAM" id="MobiDB-lite"/>
    </source>
</evidence>
<dbReference type="PROSITE" id="PS51061">
    <property type="entry name" value="R3H"/>
    <property type="match status" value="1"/>
</dbReference>
<dbReference type="InterPro" id="IPR051937">
    <property type="entry name" value="R3H_domain_containing"/>
</dbReference>
<dbReference type="EMBL" id="MUJZ01031447">
    <property type="protein sequence ID" value="OTF77673.1"/>
    <property type="molecule type" value="Genomic_DNA"/>
</dbReference>
<keyword evidence="6" id="KW-1185">Reference proteome</keyword>
<organism evidence="5 6">
    <name type="scientific">Euroglyphus maynei</name>
    <name type="common">Mayne's house dust mite</name>
    <dbReference type="NCBI Taxonomy" id="6958"/>
    <lineage>
        <taxon>Eukaryota</taxon>
        <taxon>Metazoa</taxon>
        <taxon>Ecdysozoa</taxon>
        <taxon>Arthropoda</taxon>
        <taxon>Chelicerata</taxon>
        <taxon>Arachnida</taxon>
        <taxon>Acari</taxon>
        <taxon>Acariformes</taxon>
        <taxon>Sarcoptiformes</taxon>
        <taxon>Astigmata</taxon>
        <taxon>Psoroptidia</taxon>
        <taxon>Analgoidea</taxon>
        <taxon>Pyroglyphidae</taxon>
        <taxon>Pyroglyphinae</taxon>
        <taxon>Euroglyphus</taxon>
    </lineage>
</organism>
<reference evidence="5 6" key="1">
    <citation type="submission" date="2017-03" db="EMBL/GenBank/DDBJ databases">
        <title>Genome Survey of Euroglyphus maynei.</title>
        <authorList>
            <person name="Arlian L.G."/>
            <person name="Morgan M.S."/>
            <person name="Rider S.D."/>
        </authorList>
    </citation>
    <scope>NUCLEOTIDE SEQUENCE [LARGE SCALE GENOMIC DNA]</scope>
    <source>
        <strain evidence="5">Arlian Lab</strain>
        <tissue evidence="5">Whole body</tissue>
    </source>
</reference>
<proteinExistence type="predicted"/>
<dbReference type="SUPFAM" id="SSF82708">
    <property type="entry name" value="R3H domain"/>
    <property type="match status" value="1"/>
</dbReference>
<dbReference type="Gene3D" id="3.30.1370.50">
    <property type="entry name" value="R3H-like domain"/>
    <property type="match status" value="1"/>
</dbReference>
<dbReference type="PROSITE" id="PS51673">
    <property type="entry name" value="SUZ"/>
    <property type="match status" value="1"/>
</dbReference>